<dbReference type="InterPro" id="IPR003006">
    <property type="entry name" value="Ig/MHC_CS"/>
</dbReference>
<dbReference type="Gene3D" id="2.60.40.10">
    <property type="entry name" value="Immunoglobulins"/>
    <property type="match status" value="5"/>
</dbReference>
<feature type="domain" description="Ig-like" evidence="4">
    <location>
        <begin position="150"/>
        <end position="252"/>
    </location>
</feature>
<dbReference type="InterPro" id="IPR003599">
    <property type="entry name" value="Ig_sub"/>
</dbReference>
<feature type="domain" description="Ig-like" evidence="4">
    <location>
        <begin position="439"/>
        <end position="481"/>
    </location>
</feature>
<feature type="transmembrane region" description="Helical" evidence="2">
    <location>
        <begin position="262"/>
        <end position="285"/>
    </location>
</feature>
<evidence type="ECO:0000256" key="2">
    <source>
        <dbReference type="SAM" id="Phobius"/>
    </source>
</evidence>
<dbReference type="InterPro" id="IPR036179">
    <property type="entry name" value="Ig-like_dom_sf"/>
</dbReference>
<dbReference type="SMART" id="SM00409">
    <property type="entry name" value="IG"/>
    <property type="match status" value="2"/>
</dbReference>
<feature type="chain" id="PRO_5041234655" evidence="3">
    <location>
        <begin position="33"/>
        <end position="868"/>
    </location>
</feature>
<dbReference type="Pfam" id="PF07654">
    <property type="entry name" value="C1-set"/>
    <property type="match status" value="4"/>
</dbReference>
<proteinExistence type="predicted"/>
<dbReference type="InterPro" id="IPR007110">
    <property type="entry name" value="Ig-like_dom"/>
</dbReference>
<dbReference type="PANTHER" id="PTHR23411">
    <property type="entry name" value="TAPASIN"/>
    <property type="match status" value="1"/>
</dbReference>
<evidence type="ECO:0000313" key="6">
    <source>
        <dbReference type="Proteomes" id="UP001178461"/>
    </source>
</evidence>
<dbReference type="InterPro" id="IPR013783">
    <property type="entry name" value="Ig-like_fold"/>
</dbReference>
<sequence>MDWGGGLAARRCLLHGFSVFLCGVVVLQPAESLKVTMESRMVAVLDTDVMIPCEISEYSTPELKIAKIAVEWYWKPSSKEAENIVYTIVSGVPKSYRNGARMDESELIKGNAALYLPQIQISEEGIYSCSVTVTPDSNEGTTVVELIAQPSVKLSPRTVELEDGKEKTLSCTVNKFYPLLIEVHWEKKSERGNNEVVPADDICTGVPVKNGDGTFNVTSKLGLQPSLRDNGNVYSCVVGHKSFSIRQAFNATLIVTEPPPNFTWLAVILVLLLLGVIPVILYIMYFKKIQPGIFSATANKELKHLEEALVVFWLQGFRPKPLEIVFFLKLQSRNEKLKLCSWNTITGSNIEHGEDTPLIITGKEEESSDLDKTLKTMFTFEPALQVKQRCTFDVSCKVNIVPDVKHLEEFELILEVRHEAFSDRLSTETISFKVIECTPKVSKFECEPPVPECGKLITLSCLVEDFCPRECDVCWLRGNNEPLDAISNTEEPQLDPGSNLYCKKSRVSFIPQPEDHAVDFIVQINHCKKVIRHSYPLMLKGYPKVTDITCEPNYPKYGTTLSLTCKVTDFFLSNINIQWLDGGIEISKGVVTEGPVKDSNGCLKLSSELQLIPTALDHNKFIIFSVTYGDLKKPIIRDVYLKLPVHRPEMSEIKETSMQNSESISLETVISDFAPCNIKVTWYEEWEKISEDNPRNIQIGENKLGYFVSKLQFSPKGRDSKKTIRCEVFHQATQDFKEKSFVWESKGYFDSREGVSTLPVNKNHIGLNSKLPTQPMKIECVTSNPKAGEVTLRCFVPGIRAEEAIVSWFNGVYPVDDKIQNENCGDGSGFISYVNITTEKDKKKYEIECAVYVDANDKTLYKTFDLEL</sequence>
<name>A0AA35NTE5_9SAUR</name>
<dbReference type="CDD" id="cd00098">
    <property type="entry name" value="IgC1"/>
    <property type="match status" value="2"/>
</dbReference>
<feature type="signal peptide" evidence="3">
    <location>
        <begin position="1"/>
        <end position="32"/>
    </location>
</feature>
<dbReference type="SMART" id="SM00407">
    <property type="entry name" value="IGc1"/>
    <property type="match status" value="2"/>
</dbReference>
<keyword evidence="2" id="KW-0812">Transmembrane</keyword>
<dbReference type="SUPFAM" id="SSF48726">
    <property type="entry name" value="Immunoglobulin"/>
    <property type="match status" value="5"/>
</dbReference>
<keyword evidence="5" id="KW-0675">Receptor</keyword>
<dbReference type="InterPro" id="IPR050380">
    <property type="entry name" value="Immune_Resp_Modulators"/>
</dbReference>
<dbReference type="EMBL" id="OX395126">
    <property type="protein sequence ID" value="CAI5763331.1"/>
    <property type="molecule type" value="Genomic_DNA"/>
</dbReference>
<reference evidence="5" key="1">
    <citation type="submission" date="2022-12" db="EMBL/GenBank/DDBJ databases">
        <authorList>
            <person name="Alioto T."/>
            <person name="Alioto T."/>
            <person name="Gomez Garrido J."/>
        </authorList>
    </citation>
    <scope>NUCLEOTIDE SEQUENCE</scope>
</reference>
<keyword evidence="2" id="KW-1133">Transmembrane helix</keyword>
<organism evidence="5 6">
    <name type="scientific">Podarcis lilfordi</name>
    <name type="common">Lilford's wall lizard</name>
    <dbReference type="NCBI Taxonomy" id="74358"/>
    <lineage>
        <taxon>Eukaryota</taxon>
        <taxon>Metazoa</taxon>
        <taxon>Chordata</taxon>
        <taxon>Craniata</taxon>
        <taxon>Vertebrata</taxon>
        <taxon>Euteleostomi</taxon>
        <taxon>Lepidosauria</taxon>
        <taxon>Squamata</taxon>
        <taxon>Bifurcata</taxon>
        <taxon>Unidentata</taxon>
        <taxon>Episquamata</taxon>
        <taxon>Laterata</taxon>
        <taxon>Lacertibaenia</taxon>
        <taxon>Lacertidae</taxon>
        <taxon>Podarcis</taxon>
    </lineage>
</organism>
<evidence type="ECO:0000256" key="3">
    <source>
        <dbReference type="SAM" id="SignalP"/>
    </source>
</evidence>
<dbReference type="PROSITE" id="PS50835">
    <property type="entry name" value="IG_LIKE"/>
    <property type="match status" value="4"/>
</dbReference>
<evidence type="ECO:0000313" key="5">
    <source>
        <dbReference type="EMBL" id="CAI5763331.1"/>
    </source>
</evidence>
<keyword evidence="6" id="KW-1185">Reference proteome</keyword>
<evidence type="ECO:0000256" key="1">
    <source>
        <dbReference type="ARBA" id="ARBA00023319"/>
    </source>
</evidence>
<dbReference type="AlphaFoldDB" id="A0AA35NTE5"/>
<feature type="domain" description="Ig-like" evidence="4">
    <location>
        <begin position="29"/>
        <end position="148"/>
    </location>
</feature>
<evidence type="ECO:0000259" key="4">
    <source>
        <dbReference type="PROSITE" id="PS50835"/>
    </source>
</evidence>
<keyword evidence="3" id="KW-0732">Signal</keyword>
<feature type="domain" description="Ig-like" evidence="4">
    <location>
        <begin position="543"/>
        <end position="583"/>
    </location>
</feature>
<keyword evidence="2" id="KW-0472">Membrane</keyword>
<keyword evidence="1" id="KW-0393">Immunoglobulin domain</keyword>
<dbReference type="InterPro" id="IPR003597">
    <property type="entry name" value="Ig_C1-set"/>
</dbReference>
<dbReference type="Proteomes" id="UP001178461">
    <property type="component" value="Chromosome 1"/>
</dbReference>
<protein>
    <submittedName>
        <fullName evidence="5">Natural cytotoxicity triggering receptor 3 ligand 1 isoform X1</fullName>
    </submittedName>
</protein>
<dbReference type="PROSITE" id="PS00290">
    <property type="entry name" value="IG_MHC"/>
    <property type="match status" value="1"/>
</dbReference>
<gene>
    <name evidence="5" type="ORF">PODLI_1B027617</name>
</gene>
<accession>A0AA35NTE5</accession>